<evidence type="ECO:0000256" key="1">
    <source>
        <dbReference type="ARBA" id="ARBA00004141"/>
    </source>
</evidence>
<dbReference type="CDD" id="cd17323">
    <property type="entry name" value="MFS_Tpo1_MDR_like"/>
    <property type="match status" value="1"/>
</dbReference>
<evidence type="ECO:0000256" key="5">
    <source>
        <dbReference type="SAM" id="Phobius"/>
    </source>
</evidence>
<dbReference type="PANTHER" id="PTHR23502:SF184">
    <property type="entry name" value="MAJOR FACILITATOR SUPERFAMILY (MFS) PROFILE DOMAIN-CONTAINING PROTEIN"/>
    <property type="match status" value="1"/>
</dbReference>
<feature type="transmembrane region" description="Helical" evidence="5">
    <location>
        <begin position="178"/>
        <end position="199"/>
    </location>
</feature>
<dbReference type="InterPro" id="IPR020846">
    <property type="entry name" value="MFS_dom"/>
</dbReference>
<dbReference type="Pfam" id="PF07690">
    <property type="entry name" value="MFS_1"/>
    <property type="match status" value="1"/>
</dbReference>
<feature type="transmembrane region" description="Helical" evidence="5">
    <location>
        <begin position="454"/>
        <end position="476"/>
    </location>
</feature>
<evidence type="ECO:0000256" key="2">
    <source>
        <dbReference type="ARBA" id="ARBA00022692"/>
    </source>
</evidence>
<dbReference type="Gene3D" id="1.20.1250.20">
    <property type="entry name" value="MFS general substrate transporter like domains"/>
    <property type="match status" value="1"/>
</dbReference>
<keyword evidence="4 5" id="KW-0472">Membrane</keyword>
<evidence type="ECO:0000259" key="6">
    <source>
        <dbReference type="PROSITE" id="PS50850"/>
    </source>
</evidence>
<evidence type="ECO:0000256" key="3">
    <source>
        <dbReference type="ARBA" id="ARBA00022989"/>
    </source>
</evidence>
<organism evidence="7 8">
    <name type="scientific">Mycena chlorophos</name>
    <name type="common">Agaric fungus</name>
    <name type="synonym">Agaricus chlorophos</name>
    <dbReference type="NCBI Taxonomy" id="658473"/>
    <lineage>
        <taxon>Eukaryota</taxon>
        <taxon>Fungi</taxon>
        <taxon>Dikarya</taxon>
        <taxon>Basidiomycota</taxon>
        <taxon>Agaricomycotina</taxon>
        <taxon>Agaricomycetes</taxon>
        <taxon>Agaricomycetidae</taxon>
        <taxon>Agaricales</taxon>
        <taxon>Marasmiineae</taxon>
        <taxon>Mycenaceae</taxon>
        <taxon>Mycena</taxon>
    </lineage>
</organism>
<feature type="transmembrane region" description="Helical" evidence="5">
    <location>
        <begin position="241"/>
        <end position="260"/>
    </location>
</feature>
<feature type="domain" description="Major facilitator superfamily (MFS) profile" evidence="6">
    <location>
        <begin position="87"/>
        <end position="524"/>
    </location>
</feature>
<dbReference type="EMBL" id="DF849571">
    <property type="protein sequence ID" value="GAT58077.1"/>
    <property type="molecule type" value="Genomic_DNA"/>
</dbReference>
<dbReference type="InterPro" id="IPR036259">
    <property type="entry name" value="MFS_trans_sf"/>
</dbReference>
<evidence type="ECO:0000313" key="7">
    <source>
        <dbReference type="EMBL" id="GAT58077.1"/>
    </source>
</evidence>
<reference evidence="7" key="1">
    <citation type="submission" date="2014-09" db="EMBL/GenBank/DDBJ databases">
        <title>Genome sequence of the luminous mushroom Mycena chlorophos for searching fungal bioluminescence genes.</title>
        <authorList>
            <person name="Tanaka Y."/>
            <person name="Kasuga D."/>
            <person name="Oba Y."/>
            <person name="Hase S."/>
            <person name="Sato K."/>
            <person name="Oba Y."/>
            <person name="Sakakibara Y."/>
        </authorList>
    </citation>
    <scope>NUCLEOTIDE SEQUENCE</scope>
</reference>
<keyword evidence="3 5" id="KW-1133">Transmembrane helix</keyword>
<proteinExistence type="predicted"/>
<protein>
    <submittedName>
        <fullName evidence="7">MFS transporter</fullName>
    </submittedName>
</protein>
<accession>A0ABQ0M4C6</accession>
<feature type="transmembrane region" description="Helical" evidence="5">
    <location>
        <begin position="348"/>
        <end position="369"/>
    </location>
</feature>
<evidence type="ECO:0000313" key="8">
    <source>
        <dbReference type="Proteomes" id="UP000815677"/>
    </source>
</evidence>
<feature type="transmembrane region" description="Helical" evidence="5">
    <location>
        <begin position="211"/>
        <end position="229"/>
    </location>
</feature>
<gene>
    <name evidence="7" type="ORF">MCHLO_14544</name>
</gene>
<feature type="transmembrane region" description="Helical" evidence="5">
    <location>
        <begin position="488"/>
        <end position="510"/>
    </location>
</feature>
<dbReference type="PANTHER" id="PTHR23502">
    <property type="entry name" value="MAJOR FACILITATOR SUPERFAMILY"/>
    <property type="match status" value="1"/>
</dbReference>
<dbReference type="InterPro" id="IPR011701">
    <property type="entry name" value="MFS"/>
</dbReference>
<feature type="transmembrane region" description="Helical" evidence="5">
    <location>
        <begin position="310"/>
        <end position="336"/>
    </location>
</feature>
<dbReference type="PROSITE" id="PS50850">
    <property type="entry name" value="MFS"/>
    <property type="match status" value="1"/>
</dbReference>
<name>A0ABQ0M4C6_MYCCL</name>
<keyword evidence="8" id="KW-1185">Reference proteome</keyword>
<sequence length="524" mass="57949">MRRKSKLCLGSPRMSNEAEKRIVQSRETLDLAGDLDVEARARGSRTLLDEDGAYMNEEEKTVSLPATLADDDPESPRNWSTTYKVLVDTILCIWVLTLTYSSTSYVASIDALMQRYNISQEVALTGVTFSVFGWVAGPLTWGPASELYGRQVVYRVCALGYSAFSFGMAYAPNAASLLIFRFLVGFFGSASINNCPASIGDFTFPKQRLRYTTLYAIMAFGGPALGPLISNFIQSEAGYKWNLLVTAIFSTALSIGVALVPETHGPTLLRWREARTSPKTASESIPLAAQLQAFRTALARPTIYIFTEPVVSLICVYLSTLYGVLYCFFEAFSVVYRDIRGFTANQYGLSYISLGLGFCVASVLLWSLGQKLYERSAQKDIARGRPVRPEARLALGYYGAIISPLSLFLFAWTAPFPRIHWIVPMIGEFFFSCSMLLIFTGFVPFLIDCYNLTAASALAAGMATRALVGSVFPLFALQMYHRLTVQGATSLLAGLSCILAPIPFIFLRYGDQMRARSRYMQLVK</sequence>
<dbReference type="SUPFAM" id="SSF103473">
    <property type="entry name" value="MFS general substrate transporter"/>
    <property type="match status" value="1"/>
</dbReference>
<feature type="transmembrane region" description="Helical" evidence="5">
    <location>
        <begin position="122"/>
        <end position="141"/>
    </location>
</feature>
<feature type="transmembrane region" description="Helical" evidence="5">
    <location>
        <begin position="421"/>
        <end position="447"/>
    </location>
</feature>
<evidence type="ECO:0000256" key="4">
    <source>
        <dbReference type="ARBA" id="ARBA00023136"/>
    </source>
</evidence>
<keyword evidence="2 5" id="KW-0812">Transmembrane</keyword>
<feature type="transmembrane region" description="Helical" evidence="5">
    <location>
        <begin position="395"/>
        <end position="415"/>
    </location>
</feature>
<comment type="subcellular location">
    <subcellularLocation>
        <location evidence="1">Membrane</location>
        <topology evidence="1">Multi-pass membrane protein</topology>
    </subcellularLocation>
</comment>
<dbReference type="Proteomes" id="UP000815677">
    <property type="component" value="Unassembled WGS sequence"/>
</dbReference>